<dbReference type="Gene3D" id="3.40.50.300">
    <property type="entry name" value="P-loop containing nucleotide triphosphate hydrolases"/>
    <property type="match status" value="1"/>
</dbReference>
<feature type="domain" description="Helicase ATP-binding" evidence="6">
    <location>
        <begin position="1"/>
        <end position="431"/>
    </location>
</feature>
<keyword evidence="7" id="KW-0347">Helicase</keyword>
<dbReference type="PANTHER" id="PTHR11472:SF41">
    <property type="entry name" value="ATP-DEPENDENT DNA HELICASE DDX11-RELATED"/>
    <property type="match status" value="1"/>
</dbReference>
<name>A0ABQ9UX32_SAGOE</name>
<organism evidence="7 8">
    <name type="scientific">Saguinus oedipus</name>
    <name type="common">Cotton-top tamarin</name>
    <name type="synonym">Oedipomidas oedipus</name>
    <dbReference type="NCBI Taxonomy" id="9490"/>
    <lineage>
        <taxon>Eukaryota</taxon>
        <taxon>Metazoa</taxon>
        <taxon>Chordata</taxon>
        <taxon>Craniata</taxon>
        <taxon>Vertebrata</taxon>
        <taxon>Euteleostomi</taxon>
        <taxon>Mammalia</taxon>
        <taxon>Eutheria</taxon>
        <taxon>Euarchontoglires</taxon>
        <taxon>Primates</taxon>
        <taxon>Haplorrhini</taxon>
        <taxon>Platyrrhini</taxon>
        <taxon>Cebidae</taxon>
        <taxon>Callitrichinae</taxon>
        <taxon>Saguinus</taxon>
    </lineage>
</organism>
<feature type="compositionally biased region" description="Basic and acidic residues" evidence="5">
    <location>
        <begin position="275"/>
        <end position="292"/>
    </location>
</feature>
<protein>
    <submittedName>
        <fullName evidence="7">DEAD H (Asp-Glu-Ala-Asp His) box helicase 11</fullName>
    </submittedName>
</protein>
<dbReference type="EMBL" id="JASSZA010000009">
    <property type="protein sequence ID" value="KAK2101566.1"/>
    <property type="molecule type" value="Genomic_DNA"/>
</dbReference>
<keyword evidence="2" id="KW-0378">Hydrolase</keyword>
<evidence type="ECO:0000259" key="6">
    <source>
        <dbReference type="PROSITE" id="PS51193"/>
    </source>
</evidence>
<dbReference type="InterPro" id="IPR014013">
    <property type="entry name" value="Helic_SF1/SF2_ATP-bd_DinG/Rad3"/>
</dbReference>
<feature type="region of interest" description="Disordered" evidence="5">
    <location>
        <begin position="12"/>
        <end position="44"/>
    </location>
</feature>
<dbReference type="Proteomes" id="UP001266305">
    <property type="component" value="Unassembled WGS sequence"/>
</dbReference>
<dbReference type="PROSITE" id="PS51193">
    <property type="entry name" value="HELICASE_ATP_BIND_2"/>
    <property type="match status" value="1"/>
</dbReference>
<dbReference type="InterPro" id="IPR006554">
    <property type="entry name" value="Helicase-like_DEXD_c2"/>
</dbReference>
<comment type="caution">
    <text evidence="7">The sequence shown here is derived from an EMBL/GenBank/DDBJ whole genome shotgun (WGS) entry which is preliminary data.</text>
</comment>
<dbReference type="InterPro" id="IPR027417">
    <property type="entry name" value="P-loop_NTPase"/>
</dbReference>
<evidence type="ECO:0000256" key="2">
    <source>
        <dbReference type="ARBA" id="ARBA00022801"/>
    </source>
</evidence>
<keyword evidence="8" id="KW-1185">Reference proteome</keyword>
<dbReference type="InterPro" id="IPR010614">
    <property type="entry name" value="RAD3-like_helicase_DEAD"/>
</dbReference>
<dbReference type="GO" id="GO:0004386">
    <property type="term" value="F:helicase activity"/>
    <property type="evidence" value="ECO:0007669"/>
    <property type="project" value="UniProtKB-KW"/>
</dbReference>
<keyword evidence="3" id="KW-0067">ATP-binding</keyword>
<feature type="coiled-coil region" evidence="4">
    <location>
        <begin position="127"/>
        <end position="174"/>
    </location>
</feature>
<dbReference type="Pfam" id="PF06733">
    <property type="entry name" value="DEAD_2"/>
    <property type="match status" value="1"/>
</dbReference>
<evidence type="ECO:0000256" key="3">
    <source>
        <dbReference type="ARBA" id="ARBA00022840"/>
    </source>
</evidence>
<sequence>MGEIFGDTRLKSCLPGAEGMGSSRDSPELSPLWTPGPPSGGADCRGKSLSLICGALSWLRDFEQKKREEEARLLETGTGPLRHEKDESLCLSSSCEVAAGTPRPAGEPAWVTEFVQKKEERDLVDRLKAEQARRRQREERLQQLQHRAQLKYAAKRLRQEQEETENLLRLSREMLETGPVAERLEQLESGEEELVLAEYESDEEKKAVSRVDEDEDDLEEEHVTKVYYCSRTHSQLAQFVHENLCVNEDVKSLGSVQLINDRCMDMQRSRHGSHRDHGIAAEKKKGVEEEKPKRRRQEKQAACPFYNHEQMGLLRDEALAEVKDIEQLLALGKEARACPYYGSRLAIPAAQLVVLPYQMLLHAATRQAAGIRLQDQVVIIDEAHNLIDTITGMHSVEVSGSQLCQAHSQLLQYMERYRLQHGEAVCHSCPEHIMVCASQTWEAGD</sequence>
<reference evidence="7 8" key="1">
    <citation type="submission" date="2023-05" db="EMBL/GenBank/DDBJ databases">
        <title>B98-5 Cell Line De Novo Hybrid Assembly: An Optical Mapping Approach.</title>
        <authorList>
            <person name="Kananen K."/>
            <person name="Auerbach J.A."/>
            <person name="Kautto E."/>
            <person name="Blachly J.S."/>
        </authorList>
    </citation>
    <scope>NUCLEOTIDE SEQUENCE [LARGE SCALE GENOMIC DNA]</scope>
    <source>
        <strain evidence="7">B95-8</strain>
        <tissue evidence="7">Cell line</tissue>
    </source>
</reference>
<evidence type="ECO:0000256" key="1">
    <source>
        <dbReference type="ARBA" id="ARBA00022741"/>
    </source>
</evidence>
<dbReference type="PANTHER" id="PTHR11472">
    <property type="entry name" value="DNA REPAIR DEAD HELICASE RAD3/XP-D SUBFAMILY MEMBER"/>
    <property type="match status" value="1"/>
</dbReference>
<gene>
    <name evidence="7" type="primary">DDX11_2</name>
    <name evidence="7" type="ORF">P7K49_019232</name>
</gene>
<evidence type="ECO:0000313" key="8">
    <source>
        <dbReference type="Proteomes" id="UP001266305"/>
    </source>
</evidence>
<keyword evidence="4" id="KW-0175">Coiled coil</keyword>
<feature type="region of interest" description="Disordered" evidence="5">
    <location>
        <begin position="268"/>
        <end position="300"/>
    </location>
</feature>
<proteinExistence type="predicted"/>
<dbReference type="InterPro" id="IPR045028">
    <property type="entry name" value="DinG/Rad3-like"/>
</dbReference>
<evidence type="ECO:0000256" key="5">
    <source>
        <dbReference type="SAM" id="MobiDB-lite"/>
    </source>
</evidence>
<dbReference type="SMART" id="SM00488">
    <property type="entry name" value="DEXDc2"/>
    <property type="match status" value="1"/>
</dbReference>
<keyword evidence="1" id="KW-0547">Nucleotide-binding</keyword>
<accession>A0ABQ9UX32</accession>
<evidence type="ECO:0000313" key="7">
    <source>
        <dbReference type="EMBL" id="KAK2101566.1"/>
    </source>
</evidence>
<evidence type="ECO:0000256" key="4">
    <source>
        <dbReference type="SAM" id="Coils"/>
    </source>
</evidence>